<evidence type="ECO:0000313" key="7">
    <source>
        <dbReference type="EnsemblPlants" id="ORUFI12G03330.1"/>
    </source>
</evidence>
<accession>A0A0E0RDS6</accession>
<evidence type="ECO:0000256" key="2">
    <source>
        <dbReference type="ARBA" id="ARBA00022771"/>
    </source>
</evidence>
<dbReference type="GO" id="GO:0006511">
    <property type="term" value="P:ubiquitin-dependent protein catabolic process"/>
    <property type="evidence" value="ECO:0007669"/>
    <property type="project" value="TreeGrafter"/>
</dbReference>
<evidence type="ECO:0000256" key="1">
    <source>
        <dbReference type="ARBA" id="ARBA00022723"/>
    </source>
</evidence>
<reference evidence="8" key="1">
    <citation type="submission" date="2013-06" db="EMBL/GenBank/DDBJ databases">
        <authorList>
            <person name="Zhao Q."/>
        </authorList>
    </citation>
    <scope>NUCLEOTIDE SEQUENCE</scope>
    <source>
        <strain evidence="8">cv. W1943</strain>
    </source>
</reference>
<dbReference type="HOGENOM" id="CLU_057605_0_0_1"/>
<feature type="compositionally biased region" description="Polar residues" evidence="5">
    <location>
        <begin position="1"/>
        <end position="11"/>
    </location>
</feature>
<dbReference type="PANTHER" id="PTHR45931:SF16">
    <property type="entry name" value="RING_U-BOX SUPERFAMILY PROTEIN"/>
    <property type="match status" value="1"/>
</dbReference>
<dbReference type="PROSITE" id="PS50089">
    <property type="entry name" value="ZF_RING_2"/>
    <property type="match status" value="1"/>
</dbReference>
<keyword evidence="2 4" id="KW-0863">Zinc-finger</keyword>
<dbReference type="Proteomes" id="UP000008022">
    <property type="component" value="Unassembled WGS sequence"/>
</dbReference>
<dbReference type="OMA" id="GQRHRFT"/>
<evidence type="ECO:0000256" key="4">
    <source>
        <dbReference type="PROSITE-ProRule" id="PRU00175"/>
    </source>
</evidence>
<evidence type="ECO:0000259" key="6">
    <source>
        <dbReference type="PROSITE" id="PS50089"/>
    </source>
</evidence>
<dbReference type="PANTHER" id="PTHR45931">
    <property type="entry name" value="SI:CH211-59O9.10"/>
    <property type="match status" value="1"/>
</dbReference>
<feature type="region of interest" description="Disordered" evidence="5">
    <location>
        <begin position="1"/>
        <end position="51"/>
    </location>
</feature>
<dbReference type="SUPFAM" id="SSF57850">
    <property type="entry name" value="RING/U-box"/>
    <property type="match status" value="2"/>
</dbReference>
<dbReference type="Gene3D" id="3.30.40.10">
    <property type="entry name" value="Zinc/RING finger domain, C3HC4 (zinc finger)"/>
    <property type="match status" value="2"/>
</dbReference>
<dbReference type="eggNOG" id="KOG0800">
    <property type="taxonomic scope" value="Eukaryota"/>
</dbReference>
<keyword evidence="3" id="KW-0862">Zinc</keyword>
<dbReference type="GO" id="GO:0008270">
    <property type="term" value="F:zinc ion binding"/>
    <property type="evidence" value="ECO:0007669"/>
    <property type="project" value="UniProtKB-KW"/>
</dbReference>
<dbReference type="EnsemblPlants" id="ORUFI12G03330.1">
    <property type="protein sequence ID" value="ORUFI12G03330.1"/>
    <property type="gene ID" value="ORUFI12G03330"/>
</dbReference>
<dbReference type="AlphaFoldDB" id="A0A0E0RDS6"/>
<feature type="domain" description="RING-type" evidence="6">
    <location>
        <begin position="217"/>
        <end position="260"/>
    </location>
</feature>
<protein>
    <recommendedName>
        <fullName evidence="6">RING-type domain-containing protein</fullName>
    </recommendedName>
</protein>
<name>A0A0E0RDS6_ORYRU</name>
<keyword evidence="8" id="KW-1185">Reference proteome</keyword>
<sequence>MEADNDVSTAALTDGGGGQRHRFTFLLPSQNDDEDATMPPPPTSTDDEDDDFSVDDVAQILSFLLVNGVISGETALLLQILTVALHFDLGGGGGGGHGENDDEDAMMAAPLPSIDDEDDDDGSPLLDQVLCYLLLNGIISGERALQILQNANMPLDLDLDDGGANMPLDLDDGGGFRGVPASAAAVAGLEKQVFHQFDHHGGDDDDDDEAKDSAAGCVICMEEFVAGDEVCAIPCAGNHSFHHHCITEWLGCSNVCPLGRHALPGNQACVAIGSRGCVLRLWAMDWGLSHAAVGAMAGGDGRGWSRAWGRRPIASKGIARRTKARRQRVARCWGLRWNSPEGVPTREFVAGDEVCAIPCAGNHSFHHHCITEWLGRSNVCPLCRHALPVEEQDEGVVASST</sequence>
<dbReference type="GO" id="GO:0005634">
    <property type="term" value="C:nucleus"/>
    <property type="evidence" value="ECO:0007669"/>
    <property type="project" value="TreeGrafter"/>
</dbReference>
<dbReference type="Pfam" id="PF13639">
    <property type="entry name" value="zf-RING_2"/>
    <property type="match status" value="2"/>
</dbReference>
<dbReference type="STRING" id="4529.A0A0E0RDS6"/>
<keyword evidence="1" id="KW-0479">Metal-binding</keyword>
<evidence type="ECO:0000256" key="5">
    <source>
        <dbReference type="SAM" id="MobiDB-lite"/>
    </source>
</evidence>
<proteinExistence type="predicted"/>
<evidence type="ECO:0000256" key="3">
    <source>
        <dbReference type="ARBA" id="ARBA00022833"/>
    </source>
</evidence>
<dbReference type="InterPro" id="IPR001841">
    <property type="entry name" value="Znf_RING"/>
</dbReference>
<evidence type="ECO:0000313" key="8">
    <source>
        <dbReference type="Proteomes" id="UP000008022"/>
    </source>
</evidence>
<dbReference type="Gramene" id="ORUFI12G03330.1">
    <property type="protein sequence ID" value="ORUFI12G03330.1"/>
    <property type="gene ID" value="ORUFI12G03330"/>
</dbReference>
<dbReference type="InterPro" id="IPR051834">
    <property type="entry name" value="RING_finger_E3_ligase"/>
</dbReference>
<dbReference type="InterPro" id="IPR013083">
    <property type="entry name" value="Znf_RING/FYVE/PHD"/>
</dbReference>
<dbReference type="GO" id="GO:0061630">
    <property type="term" value="F:ubiquitin protein ligase activity"/>
    <property type="evidence" value="ECO:0007669"/>
    <property type="project" value="TreeGrafter"/>
</dbReference>
<reference evidence="7" key="2">
    <citation type="submission" date="2015-06" db="UniProtKB">
        <authorList>
            <consortium name="EnsemblPlants"/>
        </authorList>
    </citation>
    <scope>IDENTIFICATION</scope>
</reference>
<organism evidence="7 8">
    <name type="scientific">Oryza rufipogon</name>
    <name type="common">Brownbeard rice</name>
    <name type="synonym">Asian wild rice</name>
    <dbReference type="NCBI Taxonomy" id="4529"/>
    <lineage>
        <taxon>Eukaryota</taxon>
        <taxon>Viridiplantae</taxon>
        <taxon>Streptophyta</taxon>
        <taxon>Embryophyta</taxon>
        <taxon>Tracheophyta</taxon>
        <taxon>Spermatophyta</taxon>
        <taxon>Magnoliopsida</taxon>
        <taxon>Liliopsida</taxon>
        <taxon>Poales</taxon>
        <taxon>Poaceae</taxon>
        <taxon>BOP clade</taxon>
        <taxon>Oryzoideae</taxon>
        <taxon>Oryzeae</taxon>
        <taxon>Oryzinae</taxon>
        <taxon>Oryza</taxon>
    </lineage>
</organism>